<feature type="region of interest" description="Disordered" evidence="1">
    <location>
        <begin position="871"/>
        <end position="891"/>
    </location>
</feature>
<name>A0ABP0KDG9_9DINO</name>
<comment type="caution">
    <text evidence="2">The sequence shown here is derived from an EMBL/GenBank/DDBJ whole genome shotgun (WGS) entry which is preliminary data.</text>
</comment>
<feature type="compositionally biased region" description="Pro residues" evidence="1">
    <location>
        <begin position="623"/>
        <end position="632"/>
    </location>
</feature>
<gene>
    <name evidence="2" type="ORF">CCMP2556_LOCUS15494</name>
</gene>
<protein>
    <submittedName>
        <fullName evidence="2">Uncharacterized protein</fullName>
    </submittedName>
</protein>
<feature type="compositionally biased region" description="Polar residues" evidence="1">
    <location>
        <begin position="153"/>
        <end position="165"/>
    </location>
</feature>
<dbReference type="Proteomes" id="UP001642484">
    <property type="component" value="Unassembled WGS sequence"/>
</dbReference>
<evidence type="ECO:0000313" key="3">
    <source>
        <dbReference type="Proteomes" id="UP001642484"/>
    </source>
</evidence>
<sequence length="945" mass="103616">LTELLQSRLEKFYGLCPKILISHGSDSALAGFDKNEAISKLSPASLAMSKLFESSAPPTKTSLADYEKKLTSNEQSVKKVLTQLERLAELQRKRKTSNIEALGAARQKGMEAAEKEAGNDRDSESDLPDDDHDSPSGPAEDPPGPKQAEATPHENSSVQEQDQDSQAPKLYLLADAKKLLIPHTCQGWSFLNSKKSTHLRFEPNDLAINTETLDAFLTGASDLVADACKTQRLTTYLKETAYPQGLRVCAADLVQGLNMLNAKLNFTESDRNLVDKIATPRLVVANDNWTWFGFAEMMWSKLIAVIKGSLFVATIPIHAFKDDIDRGCNLQTLADKLCSMTLDELEAAMVIPPGRLLYQACRGLLPDDFNPPMDQESKVQTGICVQHMFVDDLDSLSKALKLGVKVLKAQSSSYDAKRDRIEQSLKWVDQCVHNMVKEEVDADTTADHRIGVERRKLDFNNPPVADDLDEWFANEDVEDLDFELDRCRKHSLFNKYLEPEEFQDLIQEGWEFGDAESSDPLEDLRGFLIFQKKHSQRLLAKAHGLNHPFVQPPLESTSSSSHDVSATNAGAACASLPEEPVQSEFEKALIESVAALTSTPSPCRAPGPILAIEWRAPAEQVLPSPPELPAPPRAGNGGGELKASAQSAPHDTAMMELPQSGPQETTHAGVEAVEVATPLGSSEQNGGDAKVSKTVQSPGQTSMAGIAHSGSHEIIPADEATAESTGKQFWDYSHRPRSIDDLRRFCKKSHTSSFADERLRAIQHPLFAKFLASKSMSLQQGLNGWAAGNTEKEQLQDLRSFLVWLFDTQKDQALSSTLNHGCGAGYDADTNLDEMSAALSERAEMDARYASSMASTSHADMDLTADLKSQTMQKGPGQISPGADGSDREAVKKHIDAATEKMLKSQALRSTPAKRVTTKRGQTSLETAFHIQEMISGLWVYMCIR</sequence>
<accession>A0ABP0KDG9</accession>
<evidence type="ECO:0000313" key="2">
    <source>
        <dbReference type="EMBL" id="CAK9024112.1"/>
    </source>
</evidence>
<evidence type="ECO:0000256" key="1">
    <source>
        <dbReference type="SAM" id="MobiDB-lite"/>
    </source>
</evidence>
<reference evidence="2 3" key="1">
    <citation type="submission" date="2024-02" db="EMBL/GenBank/DDBJ databases">
        <authorList>
            <person name="Chen Y."/>
            <person name="Shah S."/>
            <person name="Dougan E. K."/>
            <person name="Thang M."/>
            <person name="Chan C."/>
        </authorList>
    </citation>
    <scope>NUCLEOTIDE SEQUENCE [LARGE SCALE GENOMIC DNA]</scope>
</reference>
<feature type="region of interest" description="Disordered" evidence="1">
    <location>
        <begin position="621"/>
        <end position="648"/>
    </location>
</feature>
<dbReference type="EMBL" id="CAXAMN010008125">
    <property type="protein sequence ID" value="CAK9024112.1"/>
    <property type="molecule type" value="Genomic_DNA"/>
</dbReference>
<feature type="compositionally biased region" description="Basic and acidic residues" evidence="1">
    <location>
        <begin position="108"/>
        <end position="124"/>
    </location>
</feature>
<organism evidence="2 3">
    <name type="scientific">Durusdinium trenchii</name>
    <dbReference type="NCBI Taxonomy" id="1381693"/>
    <lineage>
        <taxon>Eukaryota</taxon>
        <taxon>Sar</taxon>
        <taxon>Alveolata</taxon>
        <taxon>Dinophyceae</taxon>
        <taxon>Suessiales</taxon>
        <taxon>Symbiodiniaceae</taxon>
        <taxon>Durusdinium</taxon>
    </lineage>
</organism>
<feature type="non-terminal residue" evidence="2">
    <location>
        <position position="1"/>
    </location>
</feature>
<feature type="region of interest" description="Disordered" evidence="1">
    <location>
        <begin position="99"/>
        <end position="165"/>
    </location>
</feature>
<keyword evidence="3" id="KW-1185">Reference proteome</keyword>
<proteinExistence type="predicted"/>